<evidence type="ECO:0000256" key="1">
    <source>
        <dbReference type="SAM" id="Coils"/>
    </source>
</evidence>
<evidence type="ECO:0000313" key="4">
    <source>
        <dbReference type="Proteomes" id="UP000002748"/>
    </source>
</evidence>
<organism evidence="3 4">
    <name type="scientific">Trichosporon asahii var. asahii (strain ATCC 90039 / CBS 2479 / JCM 2466 / KCTC 7840 / NBRC 103889/ NCYC 2677 / UAMH 7654)</name>
    <name type="common">Yeast</name>
    <dbReference type="NCBI Taxonomy" id="1186058"/>
    <lineage>
        <taxon>Eukaryota</taxon>
        <taxon>Fungi</taxon>
        <taxon>Dikarya</taxon>
        <taxon>Basidiomycota</taxon>
        <taxon>Agaricomycotina</taxon>
        <taxon>Tremellomycetes</taxon>
        <taxon>Trichosporonales</taxon>
        <taxon>Trichosporonaceae</taxon>
        <taxon>Trichosporon</taxon>
    </lineage>
</organism>
<dbReference type="GeneID" id="25987726"/>
<feature type="region of interest" description="Disordered" evidence="2">
    <location>
        <begin position="362"/>
        <end position="487"/>
    </location>
</feature>
<name>J4U8V6_TRIAS</name>
<proteinExistence type="predicted"/>
<feature type="region of interest" description="Disordered" evidence="2">
    <location>
        <begin position="1"/>
        <end position="36"/>
    </location>
</feature>
<dbReference type="KEGG" id="tasa:A1Q1_04213"/>
<feature type="compositionally biased region" description="Basic residues" evidence="2">
    <location>
        <begin position="393"/>
        <end position="419"/>
    </location>
</feature>
<dbReference type="Gene3D" id="1.20.5.1160">
    <property type="entry name" value="Vasodilator-stimulated phosphoprotein"/>
    <property type="match status" value="1"/>
</dbReference>
<feature type="region of interest" description="Disordered" evidence="2">
    <location>
        <begin position="289"/>
        <end position="311"/>
    </location>
</feature>
<feature type="compositionally biased region" description="Basic and acidic residues" evidence="2">
    <location>
        <begin position="466"/>
        <end position="479"/>
    </location>
</feature>
<dbReference type="VEuPathDB" id="FungiDB:A1Q1_04213"/>
<comment type="caution">
    <text evidence="3">The sequence shown here is derived from an EMBL/GenBank/DDBJ whole genome shotgun (WGS) entry which is preliminary data.</text>
</comment>
<dbReference type="Proteomes" id="UP000002748">
    <property type="component" value="Unassembled WGS sequence"/>
</dbReference>
<reference evidence="3 4" key="1">
    <citation type="journal article" date="2012" name="Eukaryot. Cell">
        <title>Draft genome sequence of CBS 2479, the standard type strain of Trichosporon asahii.</title>
        <authorList>
            <person name="Yang R.Y."/>
            <person name="Li H.T."/>
            <person name="Zhu H."/>
            <person name="Zhou G.P."/>
            <person name="Wang M."/>
            <person name="Wang L."/>
        </authorList>
    </citation>
    <scope>NUCLEOTIDE SEQUENCE [LARGE SCALE GENOMIC DNA]</scope>
    <source>
        <strain evidence="4">ATCC 90039 / CBS 2479 / JCM 2466 / KCTC 7840 / NCYC 2677 / UAMH 7654</strain>
    </source>
</reference>
<accession>J4U8V6</accession>
<keyword evidence="1" id="KW-0175">Coiled coil</keyword>
<gene>
    <name evidence="3" type="ORF">A1Q1_04213</name>
</gene>
<dbReference type="AlphaFoldDB" id="J4U8V6"/>
<dbReference type="RefSeq" id="XP_014178065.1">
    <property type="nucleotide sequence ID" value="XM_014322590.1"/>
</dbReference>
<protein>
    <submittedName>
        <fullName evidence="3">Uncharacterized protein</fullName>
    </submittedName>
</protein>
<evidence type="ECO:0000313" key="3">
    <source>
        <dbReference type="EMBL" id="EJT46970.1"/>
    </source>
</evidence>
<dbReference type="EMBL" id="ALBS01000266">
    <property type="protein sequence ID" value="EJT46970.1"/>
    <property type="molecule type" value="Genomic_DNA"/>
</dbReference>
<dbReference type="HOGENOM" id="CLU_520756_0_0_1"/>
<evidence type="ECO:0000256" key="2">
    <source>
        <dbReference type="SAM" id="MobiDB-lite"/>
    </source>
</evidence>
<dbReference type="OrthoDB" id="2592707at2759"/>
<feature type="coiled-coil region" evidence="1">
    <location>
        <begin position="38"/>
        <end position="133"/>
    </location>
</feature>
<sequence length="542" mass="59957">MSSVTPPRRRRIDRTDFSSPRDTTEDAPGTPGPTKARIANLNSQVQELVRKHHAAEESAYEAKLEQHDIQLADVQEQLAAQERRNARITRELERCEAEGNGMREEQQKALLALSEERLQLIEMEQRLANAEAERVIRDHKLALFKSREADMMVASDRTSTRIAELEAALETANTSAAHQRAAETKSALDTTAALESQIKELQDSLVSLSAENEKLRSESAELQDAHKSLKEKEKLTRAELATAQAAAGGDEKLKKQLREVKAESAQHEQEIEELREQLESLKETNKTLKAKEKSARTELAMAQASSGGDDKLKAQLREVKAQAAKHEEAVEEAREELETLKETHKALKAKYREERVRIAGIEEELEVLKAAKPRSRKATPKDDSGSDSDIAPVRKKKAAKSPVKPRAKASPKSKSKARKASPVSDSEDESPKKKPKKAPVSVKEKASKPVSKARKPLAEADVNASDDDRSVRSSAEPEKKKKRKLFGAQPAFNWDPILSKPMLMDQSGDGVIPTFLSPVKSTRAVGTIPRAGFSKSSRLGLK</sequence>